<dbReference type="GO" id="GO:0035251">
    <property type="term" value="F:UDP-glucosyltransferase activity"/>
    <property type="evidence" value="ECO:0007669"/>
    <property type="project" value="InterPro"/>
</dbReference>
<evidence type="ECO:0000313" key="6">
    <source>
        <dbReference type="EMBL" id="RCV41319.1"/>
    </source>
</evidence>
<dbReference type="PROSITE" id="PS00375">
    <property type="entry name" value="UDPGT"/>
    <property type="match status" value="1"/>
</dbReference>
<dbReference type="AlphaFoldDB" id="A0A368SFV6"/>
<dbReference type="EMBL" id="CM003536">
    <property type="protein sequence ID" value="RCV41319.1"/>
    <property type="molecule type" value="Genomic_DNA"/>
</dbReference>
<evidence type="ECO:0000256" key="4">
    <source>
        <dbReference type="RuleBase" id="RU362057"/>
    </source>
</evidence>
<proteinExistence type="inferred from homology"/>
<evidence type="ECO:0000256" key="2">
    <source>
        <dbReference type="ARBA" id="ARBA00022679"/>
    </source>
</evidence>
<feature type="region of interest" description="Disordered" evidence="5">
    <location>
        <begin position="154"/>
        <end position="177"/>
    </location>
</feature>
<dbReference type="SUPFAM" id="SSF53756">
    <property type="entry name" value="UDP-Glycosyltransferase/glycogen phosphorylase"/>
    <property type="match status" value="1"/>
</dbReference>
<comment type="similarity">
    <text evidence="1 3">Belongs to the UDP-glycosyltransferase family.</text>
</comment>
<dbReference type="PANTHER" id="PTHR48049">
    <property type="entry name" value="GLYCOSYLTRANSFERASE"/>
    <property type="match status" value="1"/>
</dbReference>
<dbReference type="Gene3D" id="3.40.50.2000">
    <property type="entry name" value="Glycogen Phosphorylase B"/>
    <property type="match status" value="2"/>
</dbReference>
<sequence length="463" mass="49344">MTGADGAGSSSRQRMHVVIFPWLAFGHLLPGLELAQRLASRGHRASSLVSTPRNLARLPPLPAALAPRVDLVPLPLPRLDGLPDGAESTNDVPFDAFELHREAFDGLAAPFSAFLDAACAQGGIVPTGSSSTASTTGPPPPLLIESIFAALAGQPPRPEQAGSGQQHQATGDGQPAAVAPRFETERNRIMYSTEGASGISVGQRFFLTVQRCNFIGKRTCAELEPEALPRLPTLFGKPVVPFVLLPPSPDGGRAAAGKDGDDAITPYEVPLSIELVHELALGLELAGVPFLWALRKPTGGVADADVLPPGFEERTRGRGLVAMGWVPQISILAHGAVGAFLTHCGWNSTIEGLLFGHPLIMLPIYGDQGSNARLMEGRKIGVQVATDEDDGSFDRHDVVTAVRAVMSEDESRSVFVANAKKLQEIVADRACQERCIDEFVERLRSSCLERARPFSLVHLQPDL</sequence>
<dbReference type="OrthoDB" id="598955at2759"/>
<protein>
    <recommendedName>
        <fullName evidence="4">Glycosyltransferase</fullName>
        <ecNumber evidence="4">2.4.1.-</ecNumber>
    </recommendedName>
</protein>
<name>A0A368SFV6_SETIT</name>
<dbReference type="EC" id="2.4.1.-" evidence="4"/>
<dbReference type="PANTHER" id="PTHR48049:SF60">
    <property type="entry name" value="UDP-GLYCOSYLTRANSFERASE 91B1"/>
    <property type="match status" value="1"/>
</dbReference>
<evidence type="ECO:0000256" key="5">
    <source>
        <dbReference type="SAM" id="MobiDB-lite"/>
    </source>
</evidence>
<feature type="compositionally biased region" description="Polar residues" evidence="5">
    <location>
        <begin position="162"/>
        <end position="171"/>
    </location>
</feature>
<dbReference type="CDD" id="cd03784">
    <property type="entry name" value="GT1_Gtf-like"/>
    <property type="match status" value="1"/>
</dbReference>
<keyword evidence="2 3" id="KW-0808">Transferase</keyword>
<dbReference type="Pfam" id="PF00201">
    <property type="entry name" value="UDPGT"/>
    <property type="match status" value="1"/>
</dbReference>
<dbReference type="InterPro" id="IPR035595">
    <property type="entry name" value="UDP_glycos_trans_CS"/>
</dbReference>
<evidence type="ECO:0000256" key="3">
    <source>
        <dbReference type="RuleBase" id="RU003718"/>
    </source>
</evidence>
<keyword evidence="3" id="KW-0328">Glycosyltransferase</keyword>
<dbReference type="InterPro" id="IPR002213">
    <property type="entry name" value="UDP_glucos_trans"/>
</dbReference>
<reference evidence="6" key="2">
    <citation type="submission" date="2015-07" db="EMBL/GenBank/DDBJ databases">
        <authorList>
            <person name="Noorani M."/>
        </authorList>
    </citation>
    <scope>NUCLEOTIDE SEQUENCE</scope>
    <source>
        <strain evidence="6">Yugu1</strain>
    </source>
</reference>
<gene>
    <name evidence="6" type="ORF">SETIT_9G126100v2</name>
</gene>
<accession>A0A368SFV6</accession>
<organism evidence="6">
    <name type="scientific">Setaria italica</name>
    <name type="common">Foxtail millet</name>
    <name type="synonym">Panicum italicum</name>
    <dbReference type="NCBI Taxonomy" id="4555"/>
    <lineage>
        <taxon>Eukaryota</taxon>
        <taxon>Viridiplantae</taxon>
        <taxon>Streptophyta</taxon>
        <taxon>Embryophyta</taxon>
        <taxon>Tracheophyta</taxon>
        <taxon>Spermatophyta</taxon>
        <taxon>Magnoliopsida</taxon>
        <taxon>Liliopsida</taxon>
        <taxon>Poales</taxon>
        <taxon>Poaceae</taxon>
        <taxon>PACMAD clade</taxon>
        <taxon>Panicoideae</taxon>
        <taxon>Panicodae</taxon>
        <taxon>Paniceae</taxon>
        <taxon>Cenchrinae</taxon>
        <taxon>Setaria</taxon>
    </lineage>
</organism>
<dbReference type="InterPro" id="IPR050481">
    <property type="entry name" value="UDP-glycosyltransf_plant"/>
</dbReference>
<reference evidence="6" key="1">
    <citation type="journal article" date="2012" name="Nat. Biotechnol.">
        <title>Reference genome sequence of the model plant Setaria.</title>
        <authorList>
            <person name="Bennetzen J.L."/>
            <person name="Schmutz J."/>
            <person name="Wang H."/>
            <person name="Percifield R."/>
            <person name="Hawkins J."/>
            <person name="Pontaroli A.C."/>
            <person name="Estep M."/>
            <person name="Feng L."/>
            <person name="Vaughn J.N."/>
            <person name="Grimwood J."/>
            <person name="Jenkins J."/>
            <person name="Barry K."/>
            <person name="Lindquist E."/>
            <person name="Hellsten U."/>
            <person name="Deshpande S."/>
            <person name="Wang X."/>
            <person name="Wu X."/>
            <person name="Mitros T."/>
            <person name="Triplett J."/>
            <person name="Yang X."/>
            <person name="Ye C.Y."/>
            <person name="Mauro-Herrera M."/>
            <person name="Wang L."/>
            <person name="Li P."/>
            <person name="Sharma M."/>
            <person name="Sharma R."/>
            <person name="Ronald P.C."/>
            <person name="Panaud O."/>
            <person name="Kellogg E.A."/>
            <person name="Brutnell T.P."/>
            <person name="Doust A.N."/>
            <person name="Tuskan G.A."/>
            <person name="Rokhsar D."/>
            <person name="Devos K.M."/>
        </authorList>
    </citation>
    <scope>NUCLEOTIDE SEQUENCE [LARGE SCALE GENOMIC DNA]</scope>
    <source>
        <strain evidence="6">Yugu1</strain>
    </source>
</reference>
<dbReference type="FunFam" id="3.40.50.2000:FF:000037">
    <property type="entry name" value="Glycosyltransferase"/>
    <property type="match status" value="1"/>
</dbReference>
<evidence type="ECO:0000256" key="1">
    <source>
        <dbReference type="ARBA" id="ARBA00009995"/>
    </source>
</evidence>